<dbReference type="PANTHER" id="PTHR10361:SF24">
    <property type="entry name" value="P3 PROTEIN"/>
    <property type="match status" value="1"/>
</dbReference>
<dbReference type="AlphaFoldDB" id="A0A382S6D1"/>
<sequence length="255" mass="26940">MGIITDVILPLALAFIMFSLGLGLTSKDFSRVIKQPKDFLVGAFSQIIILPLVALILVLIWPLSPELAVGVMLIAAAPGGATSNILTSFAKGDVALSISLTAIISLLCVITIPIIVLLSLNILMDTTLTTSISISDIAIKMFLIVTVPVLLGMILRKLASNFAITFESIAKKISIFLFALVLLGAIVSEKDNIVLYFSQAGLITLVLNVLMMFLAYNIAKFLGSGNEQKKAITIECGLQNGTLAIVVATSVFGGG</sequence>
<dbReference type="Gene3D" id="1.20.1530.20">
    <property type="match status" value="1"/>
</dbReference>
<keyword evidence="2 5" id="KW-0812">Transmembrane</keyword>
<evidence type="ECO:0000256" key="1">
    <source>
        <dbReference type="ARBA" id="ARBA00004141"/>
    </source>
</evidence>
<feature type="transmembrane region" description="Helical" evidence="5">
    <location>
        <begin position="94"/>
        <end position="117"/>
    </location>
</feature>
<evidence type="ECO:0008006" key="7">
    <source>
        <dbReference type="Google" id="ProtNLM"/>
    </source>
</evidence>
<feature type="transmembrane region" description="Helical" evidence="5">
    <location>
        <begin position="7"/>
        <end position="26"/>
    </location>
</feature>
<gene>
    <name evidence="6" type="ORF">METZ01_LOCUS357869</name>
</gene>
<dbReference type="InterPro" id="IPR002657">
    <property type="entry name" value="BilAc:Na_symport/Acr3"/>
</dbReference>
<feature type="transmembrane region" description="Helical" evidence="5">
    <location>
        <begin position="168"/>
        <end position="187"/>
    </location>
</feature>
<evidence type="ECO:0000313" key="6">
    <source>
        <dbReference type="EMBL" id="SVD05015.1"/>
    </source>
</evidence>
<evidence type="ECO:0000256" key="2">
    <source>
        <dbReference type="ARBA" id="ARBA00022692"/>
    </source>
</evidence>
<organism evidence="6">
    <name type="scientific">marine metagenome</name>
    <dbReference type="NCBI Taxonomy" id="408172"/>
    <lineage>
        <taxon>unclassified sequences</taxon>
        <taxon>metagenomes</taxon>
        <taxon>ecological metagenomes</taxon>
    </lineage>
</organism>
<dbReference type="InterPro" id="IPR004710">
    <property type="entry name" value="Bilac:Na_transpt"/>
</dbReference>
<feature type="transmembrane region" description="Helical" evidence="5">
    <location>
        <begin position="67"/>
        <end position="87"/>
    </location>
</feature>
<name>A0A382S6D1_9ZZZZ</name>
<dbReference type="PANTHER" id="PTHR10361">
    <property type="entry name" value="SODIUM-BILE ACID COTRANSPORTER"/>
    <property type="match status" value="1"/>
</dbReference>
<evidence type="ECO:0000256" key="4">
    <source>
        <dbReference type="ARBA" id="ARBA00023136"/>
    </source>
</evidence>
<dbReference type="InterPro" id="IPR038770">
    <property type="entry name" value="Na+/solute_symporter_sf"/>
</dbReference>
<feature type="transmembrane region" description="Helical" evidence="5">
    <location>
        <begin position="38"/>
        <end position="61"/>
    </location>
</feature>
<protein>
    <recommendedName>
        <fullName evidence="7">Symporter</fullName>
    </recommendedName>
</protein>
<dbReference type="GO" id="GO:0016020">
    <property type="term" value="C:membrane"/>
    <property type="evidence" value="ECO:0007669"/>
    <property type="project" value="UniProtKB-SubCell"/>
</dbReference>
<dbReference type="EMBL" id="UINC01126499">
    <property type="protein sequence ID" value="SVD05015.1"/>
    <property type="molecule type" value="Genomic_DNA"/>
</dbReference>
<keyword evidence="4 5" id="KW-0472">Membrane</keyword>
<proteinExistence type="predicted"/>
<dbReference type="Pfam" id="PF01758">
    <property type="entry name" value="SBF"/>
    <property type="match status" value="1"/>
</dbReference>
<feature type="transmembrane region" description="Helical" evidence="5">
    <location>
        <begin position="137"/>
        <end position="156"/>
    </location>
</feature>
<feature type="transmembrane region" description="Helical" evidence="5">
    <location>
        <begin position="193"/>
        <end position="219"/>
    </location>
</feature>
<evidence type="ECO:0000256" key="5">
    <source>
        <dbReference type="SAM" id="Phobius"/>
    </source>
</evidence>
<accession>A0A382S6D1</accession>
<feature type="non-terminal residue" evidence="6">
    <location>
        <position position="255"/>
    </location>
</feature>
<reference evidence="6" key="1">
    <citation type="submission" date="2018-05" db="EMBL/GenBank/DDBJ databases">
        <authorList>
            <person name="Lanie J.A."/>
            <person name="Ng W.-L."/>
            <person name="Kazmierczak K.M."/>
            <person name="Andrzejewski T.M."/>
            <person name="Davidsen T.M."/>
            <person name="Wayne K.J."/>
            <person name="Tettelin H."/>
            <person name="Glass J.I."/>
            <person name="Rusch D."/>
            <person name="Podicherti R."/>
            <person name="Tsui H.-C.T."/>
            <person name="Winkler M.E."/>
        </authorList>
    </citation>
    <scope>NUCLEOTIDE SEQUENCE</scope>
</reference>
<evidence type="ECO:0000256" key="3">
    <source>
        <dbReference type="ARBA" id="ARBA00022989"/>
    </source>
</evidence>
<keyword evidence="3 5" id="KW-1133">Transmembrane helix</keyword>
<comment type="subcellular location">
    <subcellularLocation>
        <location evidence="1">Membrane</location>
        <topology evidence="1">Multi-pass membrane protein</topology>
    </subcellularLocation>
</comment>